<keyword evidence="2" id="KW-1185">Reference proteome</keyword>
<dbReference type="InterPro" id="IPR036574">
    <property type="entry name" value="Scorpion_toxin-like_sf"/>
</dbReference>
<dbReference type="Proteomes" id="UP000005408">
    <property type="component" value="Unassembled WGS sequence"/>
</dbReference>
<dbReference type="Gene3D" id="3.30.30.10">
    <property type="entry name" value="Knottin, scorpion toxin-like"/>
    <property type="match status" value="1"/>
</dbReference>
<reference evidence="1" key="1">
    <citation type="submission" date="2022-08" db="UniProtKB">
        <authorList>
            <consortium name="EnsemblMetazoa"/>
        </authorList>
    </citation>
    <scope>IDENTIFICATION</scope>
    <source>
        <strain evidence="1">05x7-T-G4-1.051#20</strain>
    </source>
</reference>
<accession>A0A8W8M091</accession>
<organism evidence="1 2">
    <name type="scientific">Magallana gigas</name>
    <name type="common">Pacific oyster</name>
    <name type="synonym">Crassostrea gigas</name>
    <dbReference type="NCBI Taxonomy" id="29159"/>
    <lineage>
        <taxon>Eukaryota</taxon>
        <taxon>Metazoa</taxon>
        <taxon>Spiralia</taxon>
        <taxon>Lophotrochozoa</taxon>
        <taxon>Mollusca</taxon>
        <taxon>Bivalvia</taxon>
        <taxon>Autobranchia</taxon>
        <taxon>Pteriomorphia</taxon>
        <taxon>Ostreida</taxon>
        <taxon>Ostreoidea</taxon>
        <taxon>Ostreidae</taxon>
        <taxon>Magallana</taxon>
    </lineage>
</organism>
<protein>
    <submittedName>
        <fullName evidence="1">Uncharacterized protein</fullName>
    </submittedName>
</protein>
<dbReference type="AlphaFoldDB" id="A0A8W8M091"/>
<evidence type="ECO:0000313" key="2">
    <source>
        <dbReference type="Proteomes" id="UP000005408"/>
    </source>
</evidence>
<sequence length="128" mass="14627">MYKTEALFCRSKLLTYKSSDQDLEGLLDKMKVFLILTFAILLLDSADVFTNGLFCLDNYCGDHCKSVGCERSSCSSFSHWTKCECSDCIGKDVQQYGSCFLLNPVHYNIKSKHKSIFKQCYTSCSYRD</sequence>
<dbReference type="EnsemblMetazoa" id="G30973.1">
    <property type="protein sequence ID" value="G30973.1:cds"/>
    <property type="gene ID" value="G30973"/>
</dbReference>
<proteinExistence type="predicted"/>
<name>A0A8W8M091_MAGGI</name>
<evidence type="ECO:0000313" key="1">
    <source>
        <dbReference type="EnsemblMetazoa" id="G30973.1:cds"/>
    </source>
</evidence>